<dbReference type="Pfam" id="PF12800">
    <property type="entry name" value="Fer4_4"/>
    <property type="match status" value="1"/>
</dbReference>
<gene>
    <name evidence="5" type="ORF">DRJ04_07465</name>
</gene>
<dbReference type="PANTHER" id="PTHR43122">
    <property type="entry name" value="FERREDOXIN SUBUNIT OF PYRUVATE:FLAVODOXIN OXIDOREDUCTASE-RELATED"/>
    <property type="match status" value="1"/>
</dbReference>
<reference evidence="5 6" key="1">
    <citation type="submission" date="2018-06" db="EMBL/GenBank/DDBJ databases">
        <title>Extensive metabolic versatility and redundancy in microbially diverse, dynamic hydrothermal sediments.</title>
        <authorList>
            <person name="Dombrowski N."/>
            <person name="Teske A."/>
            <person name="Baker B.J."/>
        </authorList>
    </citation>
    <scope>NUCLEOTIDE SEQUENCE [LARGE SCALE GENOMIC DNA]</scope>
    <source>
        <strain evidence="5">B3_G15</strain>
    </source>
</reference>
<accession>A0A662D7K0</accession>
<comment type="caution">
    <text evidence="5">The sequence shown here is derived from an EMBL/GenBank/DDBJ whole genome shotgun (WGS) entry which is preliminary data.</text>
</comment>
<evidence type="ECO:0000313" key="6">
    <source>
        <dbReference type="Proteomes" id="UP000280417"/>
    </source>
</evidence>
<organism evidence="5 6">
    <name type="scientific">Aerophobetes bacterium</name>
    <dbReference type="NCBI Taxonomy" id="2030807"/>
    <lineage>
        <taxon>Bacteria</taxon>
        <taxon>Candidatus Aerophobota</taxon>
    </lineage>
</organism>
<evidence type="ECO:0000256" key="3">
    <source>
        <dbReference type="ARBA" id="ARBA00023014"/>
    </source>
</evidence>
<dbReference type="PROSITE" id="PS00198">
    <property type="entry name" value="4FE4S_FER_1"/>
    <property type="match status" value="1"/>
</dbReference>
<keyword evidence="1" id="KW-0479">Metal-binding</keyword>
<feature type="domain" description="4Fe-4S ferredoxin-type" evidence="4">
    <location>
        <begin position="2"/>
        <end position="31"/>
    </location>
</feature>
<dbReference type="SUPFAM" id="SSF54862">
    <property type="entry name" value="4Fe-4S ferredoxins"/>
    <property type="match status" value="1"/>
</dbReference>
<dbReference type="PANTHER" id="PTHR43122:SF1">
    <property type="entry name" value="IRON-SULFUR-BINDING PROTEIN"/>
    <property type="match status" value="1"/>
</dbReference>
<evidence type="ECO:0000313" key="5">
    <source>
        <dbReference type="EMBL" id="RLE11754.1"/>
    </source>
</evidence>
<dbReference type="PROSITE" id="PS51379">
    <property type="entry name" value="4FE4S_FER_2"/>
    <property type="match status" value="2"/>
</dbReference>
<name>A0A662D7K0_UNCAE</name>
<keyword evidence="3" id="KW-0411">Iron-sulfur</keyword>
<proteinExistence type="predicted"/>
<protein>
    <submittedName>
        <fullName evidence="5">Ferredoxin</fullName>
    </submittedName>
</protein>
<dbReference type="EMBL" id="QMQA01000222">
    <property type="protein sequence ID" value="RLE11754.1"/>
    <property type="molecule type" value="Genomic_DNA"/>
</dbReference>
<sequence length="71" mass="7951">MKKIYVDENLCTGCGICIEFCPKEVLSYSTQRSLKGIYPARVENLEACTLCRTCELYCSAFAIAVEGEKDE</sequence>
<dbReference type="GO" id="GO:0051536">
    <property type="term" value="F:iron-sulfur cluster binding"/>
    <property type="evidence" value="ECO:0007669"/>
    <property type="project" value="UniProtKB-KW"/>
</dbReference>
<evidence type="ECO:0000256" key="2">
    <source>
        <dbReference type="ARBA" id="ARBA00023004"/>
    </source>
</evidence>
<evidence type="ECO:0000256" key="1">
    <source>
        <dbReference type="ARBA" id="ARBA00022723"/>
    </source>
</evidence>
<dbReference type="Pfam" id="PF00037">
    <property type="entry name" value="Fer4"/>
    <property type="match status" value="1"/>
</dbReference>
<dbReference type="GO" id="GO:0046872">
    <property type="term" value="F:metal ion binding"/>
    <property type="evidence" value="ECO:0007669"/>
    <property type="project" value="UniProtKB-KW"/>
</dbReference>
<feature type="domain" description="4Fe-4S ferredoxin-type" evidence="4">
    <location>
        <begin position="38"/>
        <end position="68"/>
    </location>
</feature>
<keyword evidence="2" id="KW-0408">Iron</keyword>
<dbReference type="Proteomes" id="UP000280417">
    <property type="component" value="Unassembled WGS sequence"/>
</dbReference>
<dbReference type="AlphaFoldDB" id="A0A662D7K0"/>
<dbReference type="InterPro" id="IPR017900">
    <property type="entry name" value="4Fe4S_Fe_S_CS"/>
</dbReference>
<dbReference type="InterPro" id="IPR017896">
    <property type="entry name" value="4Fe4S_Fe-S-bd"/>
</dbReference>
<dbReference type="Gene3D" id="3.30.70.20">
    <property type="match status" value="1"/>
</dbReference>
<evidence type="ECO:0000259" key="4">
    <source>
        <dbReference type="PROSITE" id="PS51379"/>
    </source>
</evidence>